<sequence>MRPHKSIVVPMVHKNPVPVTASAVFPGSKQHLQDKDFVHATCHPFYAGFRLIARVQRLTGCCYLENIGCEHYEGVRARRFSSYLLYPLGIWIYLLAVAVVILVDTEENKHGIRDTDLLNKIILLASLVALNLEAALNNAILMFRAPDLVELLHMCGLIELRINVPPYKQREAVRSAWNIIAFQLADTALNMALDIYADFGTLILVERGRKLAPFPMVSLVSYCFLGTTFLAFHGLSARVLLTYFSRSIALYVDCIHTNLDRCLRSWSVPESSKVLLVDHVRAQLALVKKCADLASSMLGPSLLYAYAYSVVLLCASAYYTTQPEFPFRVRLFFFFFFALHYVSIFVLPVEAHRMRNALRMMLYVIKHDDLKFTGCGFFTVDLSTFAARLELIANPADPTRRGNSACVDTLPDLAFVANIANAQWHNMQEDLGSDHSIIEIQIDTGQHTRVCHFESAGKARGRRLRLVEWDAFRKTRKERERGDRPITNIDEWTETLRADVDAATHEVPPEANLQVIDSRLLHMWEAKQALLKRWKRQRHNRTLRRRIAKLDRDTEEHAFQVCRAQWEETCNGLETQMRGASAWRLFRHLLDPEETKTAQGHKIRRLITGAVITYTVVLAQTSESYLRDTRLHPPNITDV</sequence>
<keyword evidence="3" id="KW-1185">Reference proteome</keyword>
<accession>A0A9D4PFV0</accession>
<reference evidence="2" key="1">
    <citation type="journal article" date="2020" name="Cell">
        <title>Large-Scale Comparative Analyses of Tick Genomes Elucidate Their Genetic Diversity and Vector Capacities.</title>
        <authorList>
            <consortium name="Tick Genome and Microbiome Consortium (TIGMIC)"/>
            <person name="Jia N."/>
            <person name="Wang J."/>
            <person name="Shi W."/>
            <person name="Du L."/>
            <person name="Sun Y."/>
            <person name="Zhan W."/>
            <person name="Jiang J.F."/>
            <person name="Wang Q."/>
            <person name="Zhang B."/>
            <person name="Ji P."/>
            <person name="Bell-Sakyi L."/>
            <person name="Cui X.M."/>
            <person name="Yuan T.T."/>
            <person name="Jiang B.G."/>
            <person name="Yang W.F."/>
            <person name="Lam T.T."/>
            <person name="Chang Q.C."/>
            <person name="Ding S.J."/>
            <person name="Wang X.J."/>
            <person name="Zhu J.G."/>
            <person name="Ruan X.D."/>
            <person name="Zhao L."/>
            <person name="Wei J.T."/>
            <person name="Ye R.Z."/>
            <person name="Que T.C."/>
            <person name="Du C.H."/>
            <person name="Zhou Y.H."/>
            <person name="Cheng J.X."/>
            <person name="Dai P.F."/>
            <person name="Guo W.B."/>
            <person name="Han X.H."/>
            <person name="Huang E.J."/>
            <person name="Li L.F."/>
            <person name="Wei W."/>
            <person name="Gao Y.C."/>
            <person name="Liu J.Z."/>
            <person name="Shao H.Z."/>
            <person name="Wang X."/>
            <person name="Wang C.C."/>
            <person name="Yang T.C."/>
            <person name="Huo Q.B."/>
            <person name="Li W."/>
            <person name="Chen H.Y."/>
            <person name="Chen S.E."/>
            <person name="Zhou L.G."/>
            <person name="Ni X.B."/>
            <person name="Tian J.H."/>
            <person name="Sheng Y."/>
            <person name="Liu T."/>
            <person name="Pan Y.S."/>
            <person name="Xia L.Y."/>
            <person name="Li J."/>
            <person name="Zhao F."/>
            <person name="Cao W.C."/>
        </authorList>
    </citation>
    <scope>NUCLEOTIDE SEQUENCE</scope>
    <source>
        <strain evidence="2">Rsan-2018</strain>
    </source>
</reference>
<feature type="transmembrane region" description="Helical" evidence="1">
    <location>
        <begin position="331"/>
        <end position="351"/>
    </location>
</feature>
<feature type="transmembrane region" description="Helical" evidence="1">
    <location>
        <begin position="83"/>
        <end position="101"/>
    </location>
</feature>
<feature type="transmembrane region" description="Helical" evidence="1">
    <location>
        <begin position="302"/>
        <end position="319"/>
    </location>
</feature>
<proteinExistence type="predicted"/>
<dbReference type="VEuPathDB" id="VectorBase:RSAN_039230"/>
<gene>
    <name evidence="2" type="ORF">HPB52_002302</name>
</gene>
<evidence type="ECO:0000313" key="3">
    <source>
        <dbReference type="Proteomes" id="UP000821837"/>
    </source>
</evidence>
<keyword evidence="1" id="KW-0472">Membrane</keyword>
<name>A0A9D4PFV0_RHISA</name>
<evidence type="ECO:0000313" key="2">
    <source>
        <dbReference type="EMBL" id="KAH7938914.1"/>
    </source>
</evidence>
<dbReference type="Proteomes" id="UP000821837">
    <property type="component" value="Chromosome 8"/>
</dbReference>
<reference evidence="2" key="2">
    <citation type="submission" date="2021-09" db="EMBL/GenBank/DDBJ databases">
        <authorList>
            <person name="Jia N."/>
            <person name="Wang J."/>
            <person name="Shi W."/>
            <person name="Du L."/>
            <person name="Sun Y."/>
            <person name="Zhan W."/>
            <person name="Jiang J."/>
            <person name="Wang Q."/>
            <person name="Zhang B."/>
            <person name="Ji P."/>
            <person name="Sakyi L.B."/>
            <person name="Cui X."/>
            <person name="Yuan T."/>
            <person name="Jiang B."/>
            <person name="Yang W."/>
            <person name="Lam T.T.-Y."/>
            <person name="Chang Q."/>
            <person name="Ding S."/>
            <person name="Wang X."/>
            <person name="Zhu J."/>
            <person name="Ruan X."/>
            <person name="Zhao L."/>
            <person name="Wei J."/>
            <person name="Que T."/>
            <person name="Du C."/>
            <person name="Cheng J."/>
            <person name="Dai P."/>
            <person name="Han X."/>
            <person name="Huang E."/>
            <person name="Gao Y."/>
            <person name="Liu J."/>
            <person name="Shao H."/>
            <person name="Ye R."/>
            <person name="Li L."/>
            <person name="Wei W."/>
            <person name="Wang X."/>
            <person name="Wang C."/>
            <person name="Huo Q."/>
            <person name="Li W."/>
            <person name="Guo W."/>
            <person name="Chen H."/>
            <person name="Chen S."/>
            <person name="Zhou L."/>
            <person name="Zhou L."/>
            <person name="Ni X."/>
            <person name="Tian J."/>
            <person name="Zhou Y."/>
            <person name="Sheng Y."/>
            <person name="Liu T."/>
            <person name="Pan Y."/>
            <person name="Xia L."/>
            <person name="Li J."/>
            <person name="Zhao F."/>
            <person name="Cao W."/>
        </authorList>
    </citation>
    <scope>NUCLEOTIDE SEQUENCE</scope>
    <source>
        <strain evidence="2">Rsan-2018</strain>
        <tissue evidence="2">Larvae</tissue>
    </source>
</reference>
<feature type="transmembrane region" description="Helical" evidence="1">
    <location>
        <begin position="121"/>
        <end position="143"/>
    </location>
</feature>
<organism evidence="2 3">
    <name type="scientific">Rhipicephalus sanguineus</name>
    <name type="common">Brown dog tick</name>
    <name type="synonym">Ixodes sanguineus</name>
    <dbReference type="NCBI Taxonomy" id="34632"/>
    <lineage>
        <taxon>Eukaryota</taxon>
        <taxon>Metazoa</taxon>
        <taxon>Ecdysozoa</taxon>
        <taxon>Arthropoda</taxon>
        <taxon>Chelicerata</taxon>
        <taxon>Arachnida</taxon>
        <taxon>Acari</taxon>
        <taxon>Parasitiformes</taxon>
        <taxon>Ixodida</taxon>
        <taxon>Ixodoidea</taxon>
        <taxon>Ixodidae</taxon>
        <taxon>Rhipicephalinae</taxon>
        <taxon>Rhipicephalus</taxon>
        <taxon>Rhipicephalus</taxon>
    </lineage>
</organism>
<feature type="transmembrane region" description="Helical" evidence="1">
    <location>
        <begin position="219"/>
        <end position="241"/>
    </location>
</feature>
<dbReference type="EMBL" id="JABSTV010001254">
    <property type="protein sequence ID" value="KAH7938914.1"/>
    <property type="molecule type" value="Genomic_DNA"/>
</dbReference>
<evidence type="ECO:0000256" key="1">
    <source>
        <dbReference type="SAM" id="Phobius"/>
    </source>
</evidence>
<dbReference type="VEuPathDB" id="VectorBase:RSAN_053387"/>
<protein>
    <submittedName>
        <fullName evidence="2">Uncharacterized protein</fullName>
    </submittedName>
</protein>
<keyword evidence="1" id="KW-0812">Transmembrane</keyword>
<dbReference type="AlphaFoldDB" id="A0A9D4PFV0"/>
<comment type="caution">
    <text evidence="2">The sequence shown here is derived from an EMBL/GenBank/DDBJ whole genome shotgun (WGS) entry which is preliminary data.</text>
</comment>
<keyword evidence="1" id="KW-1133">Transmembrane helix</keyword>